<dbReference type="PRINTS" id="PR01951">
    <property type="entry name" value="LANCEUKARYTE"/>
</dbReference>
<dbReference type="Proteomes" id="UP000694845">
    <property type="component" value="Unplaced"/>
</dbReference>
<evidence type="ECO:0000256" key="2">
    <source>
        <dbReference type="PIRSR" id="PIRSR607822-1"/>
    </source>
</evidence>
<dbReference type="Gene3D" id="1.50.10.10">
    <property type="match status" value="1"/>
</dbReference>
<dbReference type="GO" id="GO:0046872">
    <property type="term" value="F:metal ion binding"/>
    <property type="evidence" value="ECO:0007669"/>
    <property type="project" value="UniProtKB-KW"/>
</dbReference>
<dbReference type="GO" id="GO:0005886">
    <property type="term" value="C:plasma membrane"/>
    <property type="evidence" value="ECO:0007669"/>
    <property type="project" value="TreeGrafter"/>
</dbReference>
<dbReference type="SUPFAM" id="SSF158745">
    <property type="entry name" value="LanC-like"/>
    <property type="match status" value="1"/>
</dbReference>
<dbReference type="InterPro" id="IPR020464">
    <property type="entry name" value="LanC-like_prot_euk"/>
</dbReference>
<feature type="binding site" evidence="2">
    <location>
        <position position="282"/>
    </location>
    <ligand>
        <name>Zn(2+)</name>
        <dbReference type="ChEBI" id="CHEBI:29105"/>
    </ligand>
</feature>
<feature type="binding site" evidence="2">
    <location>
        <position position="329"/>
    </location>
    <ligand>
        <name>Zn(2+)</name>
        <dbReference type="ChEBI" id="CHEBI:29105"/>
    </ligand>
</feature>
<organism evidence="4 5">
    <name type="scientific">Acanthaster planci</name>
    <name type="common">Crown-of-thorns starfish</name>
    <dbReference type="NCBI Taxonomy" id="133434"/>
    <lineage>
        <taxon>Eukaryota</taxon>
        <taxon>Metazoa</taxon>
        <taxon>Echinodermata</taxon>
        <taxon>Eleutherozoa</taxon>
        <taxon>Asterozoa</taxon>
        <taxon>Asteroidea</taxon>
        <taxon>Valvatacea</taxon>
        <taxon>Valvatida</taxon>
        <taxon>Acanthasteridae</taxon>
        <taxon>Acanthaster</taxon>
    </lineage>
</organism>
<sequence length="405" mass="45427">MSKRKRQEGEMEPREFANKFSPFSGEISERWQQIPEEFVGKLKTGISHLLPRMVEGLRREDDHDDSIYTGRTGIALLYLHLQTTFPQGDDLVTAYQHLKAPLQRLRGRRHTFLCGDPGPLAVGAVVLSKLGRTSESQACIAKLHDLHRASLDPGLPDELLYGCAGYLYALLFLQSRLPEAAIDGAVVERVYRRMIHSGESLSKREGSKSPLMYAWHEKKYIGAAHGLSGILCLLMQVTTPYAQEHLHSHIKPSVDYVLQLAFPSGNFPSSLGNNSDRLVHWCHGAPGAIHMLLQAHKVFGENKYLEAARRCGDVIWERGLLRKGYGLCHGTAGNAYALLALHQTTKDSKYLYQAFKFAEWCMDYGKHGCRTPDRPFSLFEGMAGTIYFLADLLNPDAARFPALYI</sequence>
<feature type="compositionally biased region" description="Basic and acidic residues" evidence="3">
    <location>
        <begin position="7"/>
        <end position="17"/>
    </location>
</feature>
<reference evidence="5" key="1">
    <citation type="submission" date="2025-08" db="UniProtKB">
        <authorList>
            <consortium name="RefSeq"/>
        </authorList>
    </citation>
    <scope>IDENTIFICATION</scope>
</reference>
<gene>
    <name evidence="5" type="primary">LOC110977021</name>
</gene>
<dbReference type="OrthoDB" id="10257263at2759"/>
<dbReference type="GO" id="GO:0005975">
    <property type="term" value="P:carbohydrate metabolic process"/>
    <property type="evidence" value="ECO:0007669"/>
    <property type="project" value="InterPro"/>
</dbReference>
<dbReference type="InterPro" id="IPR007822">
    <property type="entry name" value="LANC-like"/>
</dbReference>
<dbReference type="RefSeq" id="XP_022086474.1">
    <property type="nucleotide sequence ID" value="XM_022230782.1"/>
</dbReference>
<comment type="similarity">
    <text evidence="1">Belongs to the LanC-like protein family.</text>
</comment>
<feature type="region of interest" description="Disordered" evidence="3">
    <location>
        <begin position="1"/>
        <end position="21"/>
    </location>
</feature>
<dbReference type="SMART" id="SM01260">
    <property type="entry name" value="LANC_like"/>
    <property type="match status" value="1"/>
</dbReference>
<dbReference type="PANTHER" id="PTHR12736:SF21">
    <property type="entry name" value="LANC-LIKE PROTEIN 2"/>
    <property type="match status" value="1"/>
</dbReference>
<evidence type="ECO:0000256" key="1">
    <source>
        <dbReference type="ARBA" id="ARBA00007179"/>
    </source>
</evidence>
<keyword evidence="2" id="KW-0479">Metal-binding</keyword>
<dbReference type="Pfam" id="PF05147">
    <property type="entry name" value="LANC_like"/>
    <property type="match status" value="1"/>
</dbReference>
<dbReference type="GeneID" id="110977021"/>
<dbReference type="GO" id="GO:0031179">
    <property type="term" value="P:peptide modification"/>
    <property type="evidence" value="ECO:0007669"/>
    <property type="project" value="InterPro"/>
</dbReference>
<keyword evidence="2" id="KW-0862">Zinc</keyword>
<dbReference type="InterPro" id="IPR012341">
    <property type="entry name" value="6hp_glycosidase-like_sf"/>
</dbReference>
<protein>
    <submittedName>
        <fullName evidence="5">LanC-like protein 2 isoform X1</fullName>
    </submittedName>
</protein>
<dbReference type="PANTHER" id="PTHR12736">
    <property type="entry name" value="LANC-LIKE PROTEIN"/>
    <property type="match status" value="1"/>
</dbReference>
<keyword evidence="4" id="KW-1185">Reference proteome</keyword>
<name>A0A8B7XZZ1_ACAPL</name>
<feature type="binding site" evidence="2">
    <location>
        <position position="328"/>
    </location>
    <ligand>
        <name>Zn(2+)</name>
        <dbReference type="ChEBI" id="CHEBI:29105"/>
    </ligand>
</feature>
<dbReference type="PRINTS" id="PR01950">
    <property type="entry name" value="LANCSUPER"/>
</dbReference>
<evidence type="ECO:0000256" key="3">
    <source>
        <dbReference type="SAM" id="MobiDB-lite"/>
    </source>
</evidence>
<accession>A0A8B7XZZ1</accession>
<evidence type="ECO:0000313" key="4">
    <source>
        <dbReference type="Proteomes" id="UP000694845"/>
    </source>
</evidence>
<proteinExistence type="inferred from homology"/>
<dbReference type="AlphaFoldDB" id="A0A8B7XZZ1"/>
<evidence type="ECO:0000313" key="5">
    <source>
        <dbReference type="RefSeq" id="XP_022086474.1"/>
    </source>
</evidence>
<dbReference type="CDD" id="cd04794">
    <property type="entry name" value="euk_LANCL"/>
    <property type="match status" value="1"/>
</dbReference>
<dbReference type="KEGG" id="aplc:110977021"/>